<feature type="region of interest" description="Disordered" evidence="1">
    <location>
        <begin position="263"/>
        <end position="298"/>
    </location>
</feature>
<dbReference type="AlphaFoldDB" id="A0A0G1SYJ1"/>
<evidence type="ECO:0000313" key="2">
    <source>
        <dbReference type="EMBL" id="KKU74589.1"/>
    </source>
</evidence>
<name>A0A0G1SYJ1_9BACT</name>
<sequence length="773" mass="84109">MNLARKYNYPPTDKPDEDKGKGVHTTRTGVPLSVIEGGKSESKRAGDTPDEAKQESATGKNLEIENLKYVIDLLNKTRKDSKEQGVYAYVFGQGSKGPYPISWINRSDLLEKFAVGKNGEPYKSTREAAHDLIEFLTKEAEQKIKEGTPGAAPVLETEKLGKSTTSAPKPESIKTAEEKNARNMLTMLVGKASSEDMKSVNFLVAFITSKNSWNPSWPTAEEKAWQDRLIVLAKNANAGDEVAKRLLDLHLSAGPFSLHITLEKKKKNKDVPPPGGPTPPPPPPPPAPPENIEGTPSLNDLRNKYLQAERLRGNGIRGFVGKIFGRKLDFNGKEMDFGGKEGAQDLEKVRVEYQICLAQYRNTELAKLSPDAPAEEKTQKMLDLMREEQVSIDRQAEDGIERNRLEKTKTWWRQHGVKRLGLSAGLMGGAFLVAGPVGFVATKTVLGTTGRYIGGQAALERYTKILGDKSELIKDIRKEVARKAKTGSAIFNSLDTYIASIPPDKIRQEAARLRMLQVEKGVSLDRLAISGDDGNIVALIMQRNNELIAQEAVKNARLNNNPALAVPDALSNSLALQINSMHEMGEKEIDKNRRKKMVRNFLAAAVSVLPLGTGYFSHTPGGGGMGGHGAESLSHAPGGEWKGGGGSFGGAGATGHWDTSSPGSGLDKTGLGISEILDPTQHLHREQLRLVGISSGNVDIISDGDVINLDVLYHPREILKALVGSHHLRPGEIAQIVKNDVKLENWFSNPANVASLREVAGEKVYNEIIAGVR</sequence>
<evidence type="ECO:0000313" key="3">
    <source>
        <dbReference type="Proteomes" id="UP000034879"/>
    </source>
</evidence>
<feature type="compositionally biased region" description="Basic and acidic residues" evidence="1">
    <location>
        <begin position="38"/>
        <end position="54"/>
    </location>
</feature>
<feature type="region of interest" description="Disordered" evidence="1">
    <location>
        <begin position="1"/>
        <end position="59"/>
    </location>
</feature>
<feature type="region of interest" description="Disordered" evidence="1">
    <location>
        <begin position="644"/>
        <end position="664"/>
    </location>
</feature>
<feature type="compositionally biased region" description="Gly residues" evidence="1">
    <location>
        <begin position="644"/>
        <end position="653"/>
    </location>
</feature>
<accession>A0A0G1SYJ1</accession>
<protein>
    <submittedName>
        <fullName evidence="2">Uncharacterized protein</fullName>
    </submittedName>
</protein>
<evidence type="ECO:0000256" key="1">
    <source>
        <dbReference type="SAM" id="MobiDB-lite"/>
    </source>
</evidence>
<comment type="caution">
    <text evidence="2">The sequence shown here is derived from an EMBL/GenBank/DDBJ whole genome shotgun (WGS) entry which is preliminary data.</text>
</comment>
<feature type="compositionally biased region" description="Pro residues" evidence="1">
    <location>
        <begin position="271"/>
        <end position="289"/>
    </location>
</feature>
<proteinExistence type="predicted"/>
<organism evidence="2 3">
    <name type="scientific">Candidatus Nomurabacteria bacterium GW2011_GWB1_47_6</name>
    <dbReference type="NCBI Taxonomy" id="1618749"/>
    <lineage>
        <taxon>Bacteria</taxon>
        <taxon>Candidatus Nomuraibacteriota</taxon>
    </lineage>
</organism>
<reference evidence="2 3" key="1">
    <citation type="journal article" date="2015" name="Nature">
        <title>rRNA introns, odd ribosomes, and small enigmatic genomes across a large radiation of phyla.</title>
        <authorList>
            <person name="Brown C.T."/>
            <person name="Hug L.A."/>
            <person name="Thomas B.C."/>
            <person name="Sharon I."/>
            <person name="Castelle C.J."/>
            <person name="Singh A."/>
            <person name="Wilkins M.J."/>
            <person name="Williams K.H."/>
            <person name="Banfield J.F."/>
        </authorList>
    </citation>
    <scope>NUCLEOTIDE SEQUENCE [LARGE SCALE GENOMIC DNA]</scope>
</reference>
<dbReference type="Proteomes" id="UP000034879">
    <property type="component" value="Unassembled WGS sequence"/>
</dbReference>
<dbReference type="EMBL" id="LCOJ01000031">
    <property type="protein sequence ID" value="KKU74589.1"/>
    <property type="molecule type" value="Genomic_DNA"/>
</dbReference>
<gene>
    <name evidence="2" type="ORF">UY01_C0031G0003</name>
</gene>